<dbReference type="AlphaFoldDB" id="A0A6C0HHW5"/>
<evidence type="ECO:0000313" key="1">
    <source>
        <dbReference type="EMBL" id="QHT80089.1"/>
    </source>
</evidence>
<organism evidence="1">
    <name type="scientific">viral metagenome</name>
    <dbReference type="NCBI Taxonomy" id="1070528"/>
    <lineage>
        <taxon>unclassified sequences</taxon>
        <taxon>metagenomes</taxon>
        <taxon>organismal metagenomes</taxon>
    </lineage>
</organism>
<dbReference type="InterPro" id="IPR029063">
    <property type="entry name" value="SAM-dependent_MTases_sf"/>
</dbReference>
<dbReference type="Pfam" id="PF13578">
    <property type="entry name" value="Methyltransf_24"/>
    <property type="match status" value="1"/>
</dbReference>
<reference evidence="1" key="1">
    <citation type="journal article" date="2020" name="Nature">
        <title>Giant virus diversity and host interactions through global metagenomics.</title>
        <authorList>
            <person name="Schulz F."/>
            <person name="Roux S."/>
            <person name="Paez-Espino D."/>
            <person name="Jungbluth S."/>
            <person name="Walsh D.A."/>
            <person name="Denef V.J."/>
            <person name="McMahon K.D."/>
            <person name="Konstantinidis K.T."/>
            <person name="Eloe-Fadrosh E.A."/>
            <person name="Kyrpides N.C."/>
            <person name="Woyke T."/>
        </authorList>
    </citation>
    <scope>NUCLEOTIDE SEQUENCE</scope>
    <source>
        <strain evidence="1">GVMAG-M-3300023184-105</strain>
    </source>
</reference>
<dbReference type="SUPFAM" id="SSF53335">
    <property type="entry name" value="S-adenosyl-L-methionine-dependent methyltransferases"/>
    <property type="match status" value="1"/>
</dbReference>
<name>A0A6C0HHW5_9ZZZZ</name>
<dbReference type="Gene3D" id="3.40.50.150">
    <property type="entry name" value="Vaccinia Virus protein VP39"/>
    <property type="match status" value="1"/>
</dbReference>
<dbReference type="CDD" id="cd02440">
    <property type="entry name" value="AdoMet_MTases"/>
    <property type="match status" value="1"/>
</dbReference>
<dbReference type="EMBL" id="MN739960">
    <property type="protein sequence ID" value="QHT80089.1"/>
    <property type="molecule type" value="Genomic_DNA"/>
</dbReference>
<evidence type="ECO:0008006" key="2">
    <source>
        <dbReference type="Google" id="ProtNLM"/>
    </source>
</evidence>
<accession>A0A6C0HHW5</accession>
<proteinExistence type="predicted"/>
<protein>
    <recommendedName>
        <fullName evidence="2">Methyltransferase domain-containing protein</fullName>
    </recommendedName>
</protein>
<sequence length="220" mass="26337">MFIECIYYMEFDYINKKYNTEYTNALFSHKHIFYEIYKECNFEFLQGCGSYLFDGKSYSYCDLMYEKQELLYNQVKTASKVLEIGTYMGHSLLIMLISNPNVKITCIDIDNKYTQPAVNILNKYFNNAITFIHKDSLSALQQIKDTFDFFHIDGHHENNYIENEFKLIEPLRDKSTIFRILFDDQNCLVKLQTDIDRKYTVIKKIIPKCNWNNIYYEISL</sequence>